<dbReference type="EMBL" id="JAMWBK010000010">
    <property type="protein sequence ID" value="KAJ8901893.1"/>
    <property type="molecule type" value="Genomic_DNA"/>
</dbReference>
<feature type="region of interest" description="Disordered" evidence="1">
    <location>
        <begin position="408"/>
        <end position="429"/>
    </location>
</feature>
<organism evidence="2 3">
    <name type="scientific">Rhodosorus marinus</name>
    <dbReference type="NCBI Taxonomy" id="101924"/>
    <lineage>
        <taxon>Eukaryota</taxon>
        <taxon>Rhodophyta</taxon>
        <taxon>Stylonematophyceae</taxon>
        <taxon>Stylonematales</taxon>
        <taxon>Stylonemataceae</taxon>
        <taxon>Rhodosorus</taxon>
    </lineage>
</organism>
<accession>A0AAV8UHA8</accession>
<reference evidence="2 3" key="1">
    <citation type="journal article" date="2023" name="Nat. Commun.">
        <title>Origin of minicircular mitochondrial genomes in red algae.</title>
        <authorList>
            <person name="Lee Y."/>
            <person name="Cho C.H."/>
            <person name="Lee Y.M."/>
            <person name="Park S.I."/>
            <person name="Yang J.H."/>
            <person name="West J.A."/>
            <person name="Bhattacharya D."/>
            <person name="Yoon H.S."/>
        </authorList>
    </citation>
    <scope>NUCLEOTIDE SEQUENCE [LARGE SCALE GENOMIC DNA]</scope>
    <source>
        <strain evidence="2 3">CCMP1338</strain>
        <tissue evidence="2">Whole cell</tissue>
    </source>
</reference>
<evidence type="ECO:0000313" key="2">
    <source>
        <dbReference type="EMBL" id="KAJ8901893.1"/>
    </source>
</evidence>
<dbReference type="Proteomes" id="UP001157974">
    <property type="component" value="Unassembled WGS sequence"/>
</dbReference>
<proteinExistence type="predicted"/>
<feature type="region of interest" description="Disordered" evidence="1">
    <location>
        <begin position="38"/>
        <end position="69"/>
    </location>
</feature>
<feature type="compositionally biased region" description="Polar residues" evidence="1">
    <location>
        <begin position="134"/>
        <end position="155"/>
    </location>
</feature>
<protein>
    <submittedName>
        <fullName evidence="2">Uncharacterized protein</fullName>
    </submittedName>
</protein>
<name>A0AAV8UHA8_9RHOD</name>
<sequence>MEGLGGHAVPTRGQWSLLRKFERGSVRRKVKDLVGLGKLGLKGNGKSAGPPDQDFDLRSANPSTDDPGWYTNELPSEEMTYHVEFVTPEASASGQLPHVHSEMQSEHRPCKPGERRESDYRGLGDEILVECSLSSVEQSNDVESSLSGKTRSSTDSMDESPKADSYTALDNHFKDYHGTDSEQQFDEVVDNFVRQVSSRIGLDDDSVSVHSETVVRVEEEVAEEAGLNDGNGLIRKHSNLVGLNRSISFDCCPELAHGHADEHEQSGEHQENSGSEMLIRESTLDSSIPPIEKVVGDKISRILQPQKWTERVFFVVGENYMELPLRYPTHAEMRQVRFAGALDSTDIGTFASPIMSPAIWKDSRSAQNPVRLEQVPKDTVKLLKLVGKWEAVAGQALVDSLDMKTFSKNPLNKKSRQKPGTAGAAKEVPPLHPYHAPLSSLKTWMPSVTSLNKSLALDKLFASTDEGALVFFSCKHFSRRRTITVLGRLLEARGCIVLVNDDLQHIKVEAVHAGERLRCAFRLEDDPAAEAIKVSFLIPRVERRSCRTNPTLAAAYTSFFSDISSDFETFVSLYSFSDPSEE</sequence>
<comment type="caution">
    <text evidence="2">The sequence shown here is derived from an EMBL/GenBank/DDBJ whole genome shotgun (WGS) entry which is preliminary data.</text>
</comment>
<evidence type="ECO:0000313" key="3">
    <source>
        <dbReference type="Proteomes" id="UP001157974"/>
    </source>
</evidence>
<evidence type="ECO:0000256" key="1">
    <source>
        <dbReference type="SAM" id="MobiDB-lite"/>
    </source>
</evidence>
<keyword evidence="3" id="KW-1185">Reference proteome</keyword>
<gene>
    <name evidence="2" type="ORF">NDN08_004097</name>
</gene>
<dbReference type="AlphaFoldDB" id="A0AAV8UHA8"/>
<feature type="region of interest" description="Disordered" evidence="1">
    <location>
        <begin position="134"/>
        <end position="164"/>
    </location>
</feature>